<reference evidence="1" key="1">
    <citation type="submission" date="2020-07" db="EMBL/GenBank/DDBJ databases">
        <title>Clarias magur genome sequencing, assembly and annotation.</title>
        <authorList>
            <person name="Kushwaha B."/>
            <person name="Kumar R."/>
            <person name="Das P."/>
            <person name="Joshi C.G."/>
            <person name="Kumar D."/>
            <person name="Nagpure N.S."/>
            <person name="Pandey M."/>
            <person name="Agarwal S."/>
            <person name="Srivastava S."/>
            <person name="Singh M."/>
            <person name="Sahoo L."/>
            <person name="Jayasankar P."/>
            <person name="Meher P.K."/>
            <person name="Koringa P.G."/>
            <person name="Iquebal M.A."/>
            <person name="Das S.P."/>
            <person name="Bit A."/>
            <person name="Patnaik S."/>
            <person name="Patel N."/>
            <person name="Shah T.M."/>
            <person name="Hinsu A."/>
            <person name="Jena J.K."/>
        </authorList>
    </citation>
    <scope>NUCLEOTIDE SEQUENCE</scope>
    <source>
        <strain evidence="1">CIFAMagur01</strain>
        <tissue evidence="1">Testis</tissue>
    </source>
</reference>
<comment type="caution">
    <text evidence="1">The sequence shown here is derived from an EMBL/GenBank/DDBJ whole genome shotgun (WGS) entry which is preliminary data.</text>
</comment>
<proteinExistence type="predicted"/>
<organism evidence="1 2">
    <name type="scientific">Clarias magur</name>
    <name type="common">Asian catfish</name>
    <name type="synonym">Macropteronotus magur</name>
    <dbReference type="NCBI Taxonomy" id="1594786"/>
    <lineage>
        <taxon>Eukaryota</taxon>
        <taxon>Metazoa</taxon>
        <taxon>Chordata</taxon>
        <taxon>Craniata</taxon>
        <taxon>Vertebrata</taxon>
        <taxon>Euteleostomi</taxon>
        <taxon>Actinopterygii</taxon>
        <taxon>Neopterygii</taxon>
        <taxon>Teleostei</taxon>
        <taxon>Ostariophysi</taxon>
        <taxon>Siluriformes</taxon>
        <taxon>Clariidae</taxon>
        <taxon>Clarias</taxon>
    </lineage>
</organism>
<dbReference type="AlphaFoldDB" id="A0A8J4UES2"/>
<protein>
    <submittedName>
        <fullName evidence="1">Uncharacterized protein</fullName>
    </submittedName>
</protein>
<dbReference type="Proteomes" id="UP000727407">
    <property type="component" value="Unassembled WGS sequence"/>
</dbReference>
<gene>
    <name evidence="1" type="ORF">DAT39_014240</name>
</gene>
<name>A0A8J4UES2_CLAMG</name>
<sequence>MILLGLKQQHKALSRTCTQGRSHDTRAPTQSAASLHSFLTDYQAPEATCSLRDCLIWCRVK</sequence>
<evidence type="ECO:0000313" key="1">
    <source>
        <dbReference type="EMBL" id="KAF5896052.1"/>
    </source>
</evidence>
<dbReference type="EMBL" id="QNUK01000294">
    <property type="protein sequence ID" value="KAF5896052.1"/>
    <property type="molecule type" value="Genomic_DNA"/>
</dbReference>
<keyword evidence="2" id="KW-1185">Reference proteome</keyword>
<accession>A0A8J4UES2</accession>
<evidence type="ECO:0000313" key="2">
    <source>
        <dbReference type="Proteomes" id="UP000727407"/>
    </source>
</evidence>